<dbReference type="InterPro" id="IPR050109">
    <property type="entry name" value="HTH-type_TetR-like_transc_reg"/>
</dbReference>
<dbReference type="Proteomes" id="UP000190827">
    <property type="component" value="Unassembled WGS sequence"/>
</dbReference>
<dbReference type="PANTHER" id="PTHR30055">
    <property type="entry name" value="HTH-TYPE TRANSCRIPTIONAL REGULATOR RUTR"/>
    <property type="match status" value="1"/>
</dbReference>
<protein>
    <submittedName>
        <fullName evidence="6">Transcriptional regulator, TetR family</fullName>
    </submittedName>
</protein>
<evidence type="ECO:0000313" key="7">
    <source>
        <dbReference type="Proteomes" id="UP000190827"/>
    </source>
</evidence>
<dbReference type="RefSeq" id="WP_079704901.1">
    <property type="nucleotide sequence ID" value="NZ_FUZO01000001.1"/>
</dbReference>
<reference evidence="6 7" key="1">
    <citation type="submission" date="2017-02" db="EMBL/GenBank/DDBJ databases">
        <authorList>
            <person name="Varghese N."/>
            <person name="Submissions S."/>
        </authorList>
    </citation>
    <scope>NUCLEOTIDE SEQUENCE [LARGE SCALE GENOMIC DNA]</scope>
    <source>
        <strain evidence="6 7">VKM Ac-1787</strain>
    </source>
</reference>
<keyword evidence="2 4" id="KW-0238">DNA-binding</keyword>
<evidence type="ECO:0000256" key="2">
    <source>
        <dbReference type="ARBA" id="ARBA00023125"/>
    </source>
</evidence>
<feature type="domain" description="HTH tetR-type" evidence="5">
    <location>
        <begin position="9"/>
        <end position="69"/>
    </location>
</feature>
<organism evidence="6 7">
    <name type="scientific">Plantibacter cousiniae</name>
    <name type="common">nom. nud.</name>
    <dbReference type="NCBI Taxonomy" id="199709"/>
    <lineage>
        <taxon>Bacteria</taxon>
        <taxon>Bacillati</taxon>
        <taxon>Actinomycetota</taxon>
        <taxon>Actinomycetes</taxon>
        <taxon>Micrococcales</taxon>
        <taxon>Microbacteriaceae</taxon>
        <taxon>Plantibacter</taxon>
    </lineage>
</organism>
<proteinExistence type="predicted"/>
<dbReference type="SUPFAM" id="SSF48498">
    <property type="entry name" value="Tetracyclin repressor-like, C-terminal domain"/>
    <property type="match status" value="1"/>
</dbReference>
<dbReference type="EMBL" id="FUZO01000001">
    <property type="protein sequence ID" value="SKC43552.1"/>
    <property type="molecule type" value="Genomic_DNA"/>
</dbReference>
<evidence type="ECO:0000313" key="6">
    <source>
        <dbReference type="EMBL" id="SKC43552.1"/>
    </source>
</evidence>
<name>A0ABY1LI37_9MICO</name>
<keyword evidence="1" id="KW-0805">Transcription regulation</keyword>
<keyword evidence="3" id="KW-0804">Transcription</keyword>
<dbReference type="PROSITE" id="PS50977">
    <property type="entry name" value="HTH_TETR_2"/>
    <property type="match status" value="1"/>
</dbReference>
<evidence type="ECO:0000259" key="5">
    <source>
        <dbReference type="PROSITE" id="PS50977"/>
    </source>
</evidence>
<dbReference type="PANTHER" id="PTHR30055:SF220">
    <property type="entry name" value="TETR-FAMILY REGULATORY PROTEIN"/>
    <property type="match status" value="1"/>
</dbReference>
<evidence type="ECO:0000256" key="4">
    <source>
        <dbReference type="PROSITE-ProRule" id="PRU00335"/>
    </source>
</evidence>
<evidence type="ECO:0000256" key="3">
    <source>
        <dbReference type="ARBA" id="ARBA00023163"/>
    </source>
</evidence>
<dbReference type="InterPro" id="IPR009057">
    <property type="entry name" value="Homeodomain-like_sf"/>
</dbReference>
<sequence>MPAQPYHHGDLRRTLLEAAAASLETDGVDELSLRRLARDAGVSHAAPSRHFRDKQALLDALAEDGFRRLSAALERATGAEVTSSAGAREQVDALARAYVGFALAQPTLLSLMFGLKHAPDAREELLAAGHASMEIVVRVVTTGQEIRAITAGDPHHIALVAFATFHGIAVLASGGLLDGVPADDLVTSAVDLFWRGLTPEA</sequence>
<dbReference type="InterPro" id="IPR025996">
    <property type="entry name" value="MT1864/Rv1816-like_C"/>
</dbReference>
<dbReference type="Gene3D" id="1.10.357.10">
    <property type="entry name" value="Tetracycline Repressor, domain 2"/>
    <property type="match status" value="1"/>
</dbReference>
<evidence type="ECO:0000256" key="1">
    <source>
        <dbReference type="ARBA" id="ARBA00023015"/>
    </source>
</evidence>
<accession>A0ABY1LI37</accession>
<feature type="DNA-binding region" description="H-T-H motif" evidence="4">
    <location>
        <begin position="32"/>
        <end position="51"/>
    </location>
</feature>
<dbReference type="Pfam" id="PF00440">
    <property type="entry name" value="TetR_N"/>
    <property type="match status" value="1"/>
</dbReference>
<dbReference type="SUPFAM" id="SSF46689">
    <property type="entry name" value="Homeodomain-like"/>
    <property type="match status" value="1"/>
</dbReference>
<dbReference type="InterPro" id="IPR001647">
    <property type="entry name" value="HTH_TetR"/>
</dbReference>
<dbReference type="InterPro" id="IPR036271">
    <property type="entry name" value="Tet_transcr_reg_TetR-rel_C_sf"/>
</dbReference>
<comment type="caution">
    <text evidence="6">The sequence shown here is derived from an EMBL/GenBank/DDBJ whole genome shotgun (WGS) entry which is preliminary data.</text>
</comment>
<dbReference type="Pfam" id="PF13305">
    <property type="entry name" value="TetR_C_33"/>
    <property type="match status" value="1"/>
</dbReference>
<keyword evidence="7" id="KW-1185">Reference proteome</keyword>
<gene>
    <name evidence="6" type="ORF">SAMN06295973_0898</name>
</gene>